<accession>A0ABQ3YUQ2</accession>
<dbReference type="CDD" id="cd00865">
    <property type="entry name" value="PEBP_bact_arch"/>
    <property type="match status" value="1"/>
</dbReference>
<dbReference type="NCBIfam" id="TIGR00481">
    <property type="entry name" value="YbhB/YbcL family Raf kinase inhibitor-like protein"/>
    <property type="match status" value="1"/>
</dbReference>
<dbReference type="InterPro" id="IPR005247">
    <property type="entry name" value="YbhB_YbcL/LppC-like"/>
</dbReference>
<dbReference type="PANTHER" id="PTHR30289:SF1">
    <property type="entry name" value="PEBP (PHOSPHATIDYLETHANOLAMINE-BINDING PROTEIN) FAMILY PROTEIN"/>
    <property type="match status" value="1"/>
</dbReference>
<dbReference type="EMBL" id="BOML01000021">
    <property type="protein sequence ID" value="GIE01294.1"/>
    <property type="molecule type" value="Genomic_DNA"/>
</dbReference>
<reference evidence="3 4" key="1">
    <citation type="submission" date="2021-01" db="EMBL/GenBank/DDBJ databases">
        <title>Whole genome shotgun sequence of Actinoplanes durhamensis NBRC 14914.</title>
        <authorList>
            <person name="Komaki H."/>
            <person name="Tamura T."/>
        </authorList>
    </citation>
    <scope>NUCLEOTIDE SEQUENCE [LARGE SCALE GENOMIC DNA]</scope>
    <source>
        <strain evidence="3 4">NBRC 14914</strain>
    </source>
</reference>
<gene>
    <name evidence="3" type="ORF">Adu01nite_26440</name>
</gene>
<evidence type="ECO:0000256" key="2">
    <source>
        <dbReference type="SAM" id="MobiDB-lite"/>
    </source>
</evidence>
<sequence length="155" mass="16453">MRSADFEHGAEMPLEFRDPDIGGKQTSPSLSWSGFPAGTRSFAITCYDPDAPTGIGFMHWAVANIPAGVTALSAGAPELPGTVLTLPNDVRLAQYVGPNPPPGSGRHRYVFVVHAVDVPALEIDPTLTPTVLGFNLHFHTLARGHVTAWVDAVEA</sequence>
<evidence type="ECO:0000313" key="3">
    <source>
        <dbReference type="EMBL" id="GIE01294.1"/>
    </source>
</evidence>
<evidence type="ECO:0000313" key="4">
    <source>
        <dbReference type="Proteomes" id="UP000637628"/>
    </source>
</evidence>
<dbReference type="Gene3D" id="3.90.280.10">
    <property type="entry name" value="PEBP-like"/>
    <property type="match status" value="1"/>
</dbReference>
<dbReference type="SUPFAM" id="SSF49777">
    <property type="entry name" value="PEBP-like"/>
    <property type="match status" value="1"/>
</dbReference>
<protein>
    <recommendedName>
        <fullName evidence="5">YbhB/YbcL family Raf kinase inhibitor-like protein</fullName>
    </recommendedName>
</protein>
<proteinExistence type="inferred from homology"/>
<organism evidence="3 4">
    <name type="scientific">Paractinoplanes durhamensis</name>
    <dbReference type="NCBI Taxonomy" id="113563"/>
    <lineage>
        <taxon>Bacteria</taxon>
        <taxon>Bacillati</taxon>
        <taxon>Actinomycetota</taxon>
        <taxon>Actinomycetes</taxon>
        <taxon>Micromonosporales</taxon>
        <taxon>Micromonosporaceae</taxon>
        <taxon>Paractinoplanes</taxon>
    </lineage>
</organism>
<dbReference type="PANTHER" id="PTHR30289">
    <property type="entry name" value="UNCHARACTERIZED PROTEIN YBCL-RELATED"/>
    <property type="match status" value="1"/>
</dbReference>
<dbReference type="Proteomes" id="UP000637628">
    <property type="component" value="Unassembled WGS sequence"/>
</dbReference>
<feature type="region of interest" description="Disordered" evidence="2">
    <location>
        <begin position="1"/>
        <end position="23"/>
    </location>
</feature>
<dbReference type="Pfam" id="PF01161">
    <property type="entry name" value="PBP"/>
    <property type="match status" value="1"/>
</dbReference>
<comment type="similarity">
    <text evidence="1">Belongs to the UPF0098 family.</text>
</comment>
<evidence type="ECO:0000256" key="1">
    <source>
        <dbReference type="ARBA" id="ARBA00007120"/>
    </source>
</evidence>
<evidence type="ECO:0008006" key="5">
    <source>
        <dbReference type="Google" id="ProtNLM"/>
    </source>
</evidence>
<feature type="compositionally biased region" description="Basic and acidic residues" evidence="2">
    <location>
        <begin position="1"/>
        <end position="21"/>
    </location>
</feature>
<name>A0ABQ3YUQ2_9ACTN</name>
<dbReference type="InterPro" id="IPR008914">
    <property type="entry name" value="PEBP"/>
</dbReference>
<keyword evidence="4" id="KW-1185">Reference proteome</keyword>
<comment type="caution">
    <text evidence="3">The sequence shown here is derived from an EMBL/GenBank/DDBJ whole genome shotgun (WGS) entry which is preliminary data.</text>
</comment>
<dbReference type="InterPro" id="IPR036610">
    <property type="entry name" value="PEBP-like_sf"/>
</dbReference>